<name>A0ACC1B3V8_9ROSI</name>
<reference evidence="2" key="1">
    <citation type="journal article" date="2023" name="G3 (Bethesda)">
        <title>Genome assembly and association tests identify interacting loci associated with vigor, precocity, and sex in interspecific pistachio rootstocks.</title>
        <authorList>
            <person name="Palmer W."/>
            <person name="Jacygrad E."/>
            <person name="Sagayaradj S."/>
            <person name="Cavanaugh K."/>
            <person name="Han R."/>
            <person name="Bertier L."/>
            <person name="Beede B."/>
            <person name="Kafkas S."/>
            <person name="Golino D."/>
            <person name="Preece J."/>
            <person name="Michelmore R."/>
        </authorList>
    </citation>
    <scope>NUCLEOTIDE SEQUENCE [LARGE SCALE GENOMIC DNA]</scope>
</reference>
<dbReference type="Proteomes" id="UP001164250">
    <property type="component" value="Chromosome 7"/>
</dbReference>
<accession>A0ACC1B3V8</accession>
<organism evidence="1 2">
    <name type="scientific">Pistacia atlantica</name>
    <dbReference type="NCBI Taxonomy" id="434234"/>
    <lineage>
        <taxon>Eukaryota</taxon>
        <taxon>Viridiplantae</taxon>
        <taxon>Streptophyta</taxon>
        <taxon>Embryophyta</taxon>
        <taxon>Tracheophyta</taxon>
        <taxon>Spermatophyta</taxon>
        <taxon>Magnoliopsida</taxon>
        <taxon>eudicotyledons</taxon>
        <taxon>Gunneridae</taxon>
        <taxon>Pentapetalae</taxon>
        <taxon>rosids</taxon>
        <taxon>malvids</taxon>
        <taxon>Sapindales</taxon>
        <taxon>Anacardiaceae</taxon>
        <taxon>Pistacia</taxon>
    </lineage>
</organism>
<evidence type="ECO:0000313" key="1">
    <source>
        <dbReference type="EMBL" id="KAJ0093588.1"/>
    </source>
</evidence>
<keyword evidence="2" id="KW-1185">Reference proteome</keyword>
<gene>
    <name evidence="1" type="ORF">Patl1_25230</name>
</gene>
<proteinExistence type="predicted"/>
<sequence length="244" mass="28274">MENFFQEQFYGDGDIFWFNSESLPVHRSAFMPYANRPRIEVGSASIGNGSKSWSANKRMIEFLRRINQSAKKESVKPDRERGHQHMINERMRREREKHHYLALRSMLSTGTRIDKNSTVQMAAMRIRELECYKVELERRNNELEANLGKDTNEGTKIGIRVTNPISGIDYMVEVLKSLKKTGSRIRNIQSEFSDQKLTAVIHAESQMGDEELKKAVQRALIEVEQELLIPLPGSFESQTRRERG</sequence>
<protein>
    <submittedName>
        <fullName evidence="1">Uncharacterized protein</fullName>
    </submittedName>
</protein>
<evidence type="ECO:0000313" key="2">
    <source>
        <dbReference type="Proteomes" id="UP001164250"/>
    </source>
</evidence>
<comment type="caution">
    <text evidence="1">The sequence shown here is derived from an EMBL/GenBank/DDBJ whole genome shotgun (WGS) entry which is preliminary data.</text>
</comment>
<dbReference type="EMBL" id="CM047903">
    <property type="protein sequence ID" value="KAJ0093588.1"/>
    <property type="molecule type" value="Genomic_DNA"/>
</dbReference>